<dbReference type="WBParaSite" id="SCUD_0000020401-mRNA-1">
    <property type="protein sequence ID" value="SCUD_0000020401-mRNA-1"/>
    <property type="gene ID" value="SCUD_0000020401"/>
</dbReference>
<dbReference type="Proteomes" id="UP000279833">
    <property type="component" value="Unassembled WGS sequence"/>
</dbReference>
<sequence length="73" mass="8278">MSNELNHDRKFDAISIDAVFSNDSLFLNEIFDKYEKNISEESIHCDLISNVICRHNVFVSGGKLGQCEAKVQT</sequence>
<reference evidence="3" key="1">
    <citation type="submission" date="2016-06" db="UniProtKB">
        <authorList>
            <consortium name="WormBaseParasite"/>
        </authorList>
    </citation>
    <scope>IDENTIFICATION</scope>
</reference>
<dbReference type="AlphaFoldDB" id="A0A183JBZ8"/>
<organism evidence="3">
    <name type="scientific">Schistosoma curassoni</name>
    <dbReference type="NCBI Taxonomy" id="6186"/>
    <lineage>
        <taxon>Eukaryota</taxon>
        <taxon>Metazoa</taxon>
        <taxon>Spiralia</taxon>
        <taxon>Lophotrochozoa</taxon>
        <taxon>Platyhelminthes</taxon>
        <taxon>Trematoda</taxon>
        <taxon>Digenea</taxon>
        <taxon>Strigeidida</taxon>
        <taxon>Schistosomatoidea</taxon>
        <taxon>Schistosomatidae</taxon>
        <taxon>Schistosoma</taxon>
    </lineage>
</organism>
<evidence type="ECO:0000313" key="2">
    <source>
        <dbReference type="Proteomes" id="UP000279833"/>
    </source>
</evidence>
<gene>
    <name evidence="1" type="ORF">SCUD_LOCUS205</name>
</gene>
<protein>
    <submittedName>
        <fullName evidence="3">Pentapeptide repeat-containing protein</fullName>
    </submittedName>
</protein>
<name>A0A183JBZ8_9TREM</name>
<reference evidence="1 2" key="2">
    <citation type="submission" date="2018-11" db="EMBL/GenBank/DDBJ databases">
        <authorList>
            <consortium name="Pathogen Informatics"/>
        </authorList>
    </citation>
    <scope>NUCLEOTIDE SEQUENCE [LARGE SCALE GENOMIC DNA]</scope>
    <source>
        <strain evidence="1">Dakar</strain>
        <strain evidence="2">Dakar, Senegal</strain>
    </source>
</reference>
<accession>A0A183JBZ8</accession>
<proteinExistence type="predicted"/>
<evidence type="ECO:0000313" key="1">
    <source>
        <dbReference type="EMBL" id="VDO60077.1"/>
    </source>
</evidence>
<dbReference type="EMBL" id="UZAK01000111">
    <property type="protein sequence ID" value="VDO60077.1"/>
    <property type="molecule type" value="Genomic_DNA"/>
</dbReference>
<keyword evidence="2" id="KW-1185">Reference proteome</keyword>
<evidence type="ECO:0000313" key="3">
    <source>
        <dbReference type="WBParaSite" id="SCUD_0000020401-mRNA-1"/>
    </source>
</evidence>